<dbReference type="Pfam" id="PF17836">
    <property type="entry name" value="PglD_N"/>
    <property type="match status" value="1"/>
</dbReference>
<dbReference type="RefSeq" id="WP_390364853.1">
    <property type="nucleotide sequence ID" value="NZ_JBHTKJ010000074.1"/>
</dbReference>
<organism evidence="2 3">
    <name type="scientific">Virgibacillus byunsanensis</name>
    <dbReference type="NCBI Taxonomy" id="570945"/>
    <lineage>
        <taxon>Bacteria</taxon>
        <taxon>Bacillati</taxon>
        <taxon>Bacillota</taxon>
        <taxon>Bacilli</taxon>
        <taxon>Bacillales</taxon>
        <taxon>Bacillaceae</taxon>
        <taxon>Virgibacillus</taxon>
    </lineage>
</organism>
<evidence type="ECO:0000313" key="2">
    <source>
        <dbReference type="EMBL" id="MFD1040608.1"/>
    </source>
</evidence>
<evidence type="ECO:0000313" key="3">
    <source>
        <dbReference type="Proteomes" id="UP001597040"/>
    </source>
</evidence>
<dbReference type="InterPro" id="IPR020019">
    <property type="entry name" value="AcTrfase_PglD-like"/>
</dbReference>
<dbReference type="Gene3D" id="3.40.50.20">
    <property type="match status" value="1"/>
</dbReference>
<dbReference type="CDD" id="cd03360">
    <property type="entry name" value="LbH_AT_putative"/>
    <property type="match status" value="1"/>
</dbReference>
<dbReference type="SUPFAM" id="SSF51161">
    <property type="entry name" value="Trimeric LpxA-like enzymes"/>
    <property type="match status" value="1"/>
</dbReference>
<protein>
    <submittedName>
        <fullName evidence="2">Acetyltransferase</fullName>
    </submittedName>
</protein>
<dbReference type="PANTHER" id="PTHR43300">
    <property type="entry name" value="ACETYLTRANSFERASE"/>
    <property type="match status" value="1"/>
</dbReference>
<reference evidence="3" key="1">
    <citation type="journal article" date="2019" name="Int. J. Syst. Evol. Microbiol.">
        <title>The Global Catalogue of Microorganisms (GCM) 10K type strain sequencing project: providing services to taxonomists for standard genome sequencing and annotation.</title>
        <authorList>
            <consortium name="The Broad Institute Genomics Platform"/>
            <consortium name="The Broad Institute Genome Sequencing Center for Infectious Disease"/>
            <person name="Wu L."/>
            <person name="Ma J."/>
        </authorList>
    </citation>
    <scope>NUCLEOTIDE SEQUENCE [LARGE SCALE GENOMIC DNA]</scope>
    <source>
        <strain evidence="3">CCUG 56754</strain>
    </source>
</reference>
<dbReference type="Proteomes" id="UP001597040">
    <property type="component" value="Unassembled WGS sequence"/>
</dbReference>
<dbReference type="PANTHER" id="PTHR43300:SF7">
    <property type="entry name" value="UDP-N-ACETYLBACILLOSAMINE N-ACETYLTRANSFERASE"/>
    <property type="match status" value="1"/>
</dbReference>
<dbReference type="InterPro" id="IPR011004">
    <property type="entry name" value="Trimer_LpxA-like_sf"/>
</dbReference>
<sequence>MKVIILGDGGHSRVIREMITSKNYEITAILDDKYEDGFQKKGIIHAPISFLAKLLRHDTKVVIAIGGNKVRKRIVQGLDLSPEIYLTVIHPSAVVSTSAQIGYGTVIMPNAVVNAKAEIGVHCIINTAAIVEHDNKIGDYTHVSPNATLTGNVTTGEGVHVGSSATVIPGMHLGNWSVIGAGSTVIEHIPAYSKAVGCPTRIIERILNA</sequence>
<dbReference type="Gene3D" id="2.160.10.10">
    <property type="entry name" value="Hexapeptide repeat proteins"/>
    <property type="match status" value="1"/>
</dbReference>
<proteinExistence type="predicted"/>
<dbReference type="InterPro" id="IPR041561">
    <property type="entry name" value="PglD_N"/>
</dbReference>
<comment type="caution">
    <text evidence="2">The sequence shown here is derived from an EMBL/GenBank/DDBJ whole genome shotgun (WGS) entry which is preliminary data.</text>
</comment>
<accession>A0ABW3LR72</accession>
<dbReference type="EMBL" id="JBHTKJ010000074">
    <property type="protein sequence ID" value="MFD1040608.1"/>
    <property type="molecule type" value="Genomic_DNA"/>
</dbReference>
<name>A0ABW3LR72_9BACI</name>
<evidence type="ECO:0000259" key="1">
    <source>
        <dbReference type="Pfam" id="PF17836"/>
    </source>
</evidence>
<dbReference type="InterPro" id="IPR050179">
    <property type="entry name" value="Trans_hexapeptide_repeat"/>
</dbReference>
<feature type="domain" description="PglD N-terminal" evidence="1">
    <location>
        <begin position="2"/>
        <end position="76"/>
    </location>
</feature>
<keyword evidence="3" id="KW-1185">Reference proteome</keyword>
<dbReference type="NCBIfam" id="TIGR03570">
    <property type="entry name" value="NeuD_NnaD"/>
    <property type="match status" value="1"/>
</dbReference>
<gene>
    <name evidence="2" type="ORF">ACFQ3N_19800</name>
</gene>